<dbReference type="GO" id="GO:1990904">
    <property type="term" value="C:ribonucleoprotein complex"/>
    <property type="evidence" value="ECO:0007669"/>
    <property type="project" value="UniProtKB-KW"/>
</dbReference>
<accession>A0AAV0MP12</accession>
<keyword evidence="5" id="KW-1185">Reference proteome</keyword>
<dbReference type="PANTHER" id="PTHR48258">
    <property type="entry name" value="DUF4218 DOMAIN-CONTAINING PROTEIN-RELATED"/>
    <property type="match status" value="1"/>
</dbReference>
<keyword evidence="2" id="KW-0687">Ribonucleoprotein</keyword>
<keyword evidence="1" id="KW-0689">Ribosomal protein</keyword>
<gene>
    <name evidence="4" type="ORF">LITE_LOCUS29820</name>
</gene>
<evidence type="ECO:0000256" key="2">
    <source>
        <dbReference type="ARBA" id="ARBA00023274"/>
    </source>
</evidence>
<dbReference type="EMBL" id="CAMGYJ010000007">
    <property type="protein sequence ID" value="CAI0448512.1"/>
    <property type="molecule type" value="Genomic_DNA"/>
</dbReference>
<organism evidence="4 5">
    <name type="scientific">Linum tenue</name>
    <dbReference type="NCBI Taxonomy" id="586396"/>
    <lineage>
        <taxon>Eukaryota</taxon>
        <taxon>Viridiplantae</taxon>
        <taxon>Streptophyta</taxon>
        <taxon>Embryophyta</taxon>
        <taxon>Tracheophyta</taxon>
        <taxon>Spermatophyta</taxon>
        <taxon>Magnoliopsida</taxon>
        <taxon>eudicotyledons</taxon>
        <taxon>Gunneridae</taxon>
        <taxon>Pentapetalae</taxon>
        <taxon>rosids</taxon>
        <taxon>fabids</taxon>
        <taxon>Malpighiales</taxon>
        <taxon>Linaceae</taxon>
        <taxon>Linum</taxon>
    </lineage>
</organism>
<proteinExistence type="predicted"/>
<evidence type="ECO:0000313" key="4">
    <source>
        <dbReference type="EMBL" id="CAI0448512.1"/>
    </source>
</evidence>
<reference evidence="4" key="1">
    <citation type="submission" date="2022-08" db="EMBL/GenBank/DDBJ databases">
        <authorList>
            <person name="Gutierrez-Valencia J."/>
        </authorList>
    </citation>
    <scope>NUCLEOTIDE SEQUENCE</scope>
</reference>
<dbReference type="PANTHER" id="PTHR48258:SF6">
    <property type="entry name" value="LEUCINE-RICH REPEAT DOMAIN, L DOMAIN-CONTAINING PROTEIN"/>
    <property type="match status" value="1"/>
</dbReference>
<dbReference type="InterPro" id="IPR025452">
    <property type="entry name" value="DUF4218"/>
</dbReference>
<protein>
    <recommendedName>
        <fullName evidence="3">DUF4218 domain-containing protein</fullName>
    </recommendedName>
</protein>
<dbReference type="GO" id="GO:0005840">
    <property type="term" value="C:ribosome"/>
    <property type="evidence" value="ECO:0007669"/>
    <property type="project" value="UniProtKB-KW"/>
</dbReference>
<sequence>MDMLLTYLLVGLKSHDCHVFLQQLLAAGFRSFLPKEVYIVLAELGDFFRKLCCKTIHMADIEQMEKDIVVILCKLEMVFPPAFFDVMVHLAIHLPKEVKLGGPVQFRWMYPIERFLRTLKGTVRNKARPEGSIAEVYEVKEGIQFCSMYLQDNWSEKAIRRKTTGTGRMRYLRYLPCRFKSGFREGNTMVGW</sequence>
<name>A0AAV0MP12_9ROSI</name>
<evidence type="ECO:0000313" key="5">
    <source>
        <dbReference type="Proteomes" id="UP001154282"/>
    </source>
</evidence>
<dbReference type="Proteomes" id="UP001154282">
    <property type="component" value="Unassembled WGS sequence"/>
</dbReference>
<dbReference type="InterPro" id="IPR011331">
    <property type="entry name" value="Ribosomal_eL37/eL43"/>
</dbReference>
<evidence type="ECO:0000256" key="1">
    <source>
        <dbReference type="ARBA" id="ARBA00022980"/>
    </source>
</evidence>
<dbReference type="Pfam" id="PF13960">
    <property type="entry name" value="DUF4218"/>
    <property type="match status" value="1"/>
</dbReference>
<dbReference type="GO" id="GO:0006412">
    <property type="term" value="P:translation"/>
    <property type="evidence" value="ECO:0007669"/>
    <property type="project" value="InterPro"/>
</dbReference>
<dbReference type="Gene3D" id="2.20.25.30">
    <property type="match status" value="1"/>
</dbReference>
<feature type="domain" description="DUF4218" evidence="3">
    <location>
        <begin position="51"/>
        <end position="155"/>
    </location>
</feature>
<comment type="caution">
    <text evidence="4">The sequence shown here is derived from an EMBL/GenBank/DDBJ whole genome shotgun (WGS) entry which is preliminary data.</text>
</comment>
<dbReference type="AlphaFoldDB" id="A0AAV0MP12"/>
<evidence type="ECO:0000259" key="3">
    <source>
        <dbReference type="Pfam" id="PF13960"/>
    </source>
</evidence>
<dbReference type="GO" id="GO:0003735">
    <property type="term" value="F:structural constituent of ribosome"/>
    <property type="evidence" value="ECO:0007669"/>
    <property type="project" value="InterPro"/>
</dbReference>